<dbReference type="EMBL" id="JAAQPE010000642">
    <property type="protein sequence ID" value="KAF5657499.1"/>
    <property type="molecule type" value="Genomic_DNA"/>
</dbReference>
<keyword evidence="2" id="KW-1185">Reference proteome</keyword>
<reference evidence="2" key="1">
    <citation type="journal article" date="2020" name="BMC Genomics">
        <title>Correction to: Identification and distribution of gene clusters required for synthesis of sphingolipid metabolism inhibitors in diverse species of the filamentous fungus Fusarium.</title>
        <authorList>
            <person name="Kim H.S."/>
            <person name="Lohmar J.M."/>
            <person name="Busman M."/>
            <person name="Brown D.W."/>
            <person name="Naumann T.A."/>
            <person name="Divon H.H."/>
            <person name="Lysoe E."/>
            <person name="Uhlig S."/>
            <person name="Proctor R.H."/>
        </authorList>
    </citation>
    <scope>NUCLEOTIDE SEQUENCE [LARGE SCALE GENOMIC DNA]</scope>
    <source>
        <strain evidence="2">NRRL 25331</strain>
    </source>
</reference>
<protein>
    <submittedName>
        <fullName evidence="1">Uncharacterized protein</fullName>
    </submittedName>
</protein>
<proteinExistence type="predicted"/>
<dbReference type="AlphaFoldDB" id="A0A8H5WGQ9"/>
<evidence type="ECO:0000313" key="2">
    <source>
        <dbReference type="Proteomes" id="UP000572754"/>
    </source>
</evidence>
<sequence length="252" mass="27548">MDIQDKTKIKQAIKGMVNSSGTQSGFILEENGTNKGYNAAMSKTEMTITVSWSGGGQIKAVCWDESDEKEEFENDKTDEDKAVKKVLLQSLYAPGLEFSFMEDEKNEFSTDEAQKKFEGFWVGLPVGGASGDFFNDGRHVAGVVDRADYPVLIEIQMIPHQDNATLVGWIKTHYKCFCLSSGNLDSPSAGNIRLELTEGEHVVGVRMLKIQEGSGTLIGIVFIELTTSKARVVSVGSSNGLRIANSLPDKHT</sequence>
<name>A0A8H5WGQ9_FUSCI</name>
<gene>
    <name evidence="1" type="ORF">FCIRC_13234</name>
</gene>
<evidence type="ECO:0000313" key="1">
    <source>
        <dbReference type="EMBL" id="KAF5657499.1"/>
    </source>
</evidence>
<comment type="caution">
    <text evidence="1">The sequence shown here is derived from an EMBL/GenBank/DDBJ whole genome shotgun (WGS) entry which is preliminary data.</text>
</comment>
<reference evidence="1 2" key="2">
    <citation type="submission" date="2020-05" db="EMBL/GenBank/DDBJ databases">
        <title>Identification and distribution of gene clusters putatively required for synthesis of sphingolipid metabolism inhibitors in phylogenetically diverse species of the filamentous fungus Fusarium.</title>
        <authorList>
            <person name="Kim H.-S."/>
            <person name="Busman M."/>
            <person name="Brown D.W."/>
            <person name="Divon H."/>
            <person name="Uhlig S."/>
            <person name="Proctor R.H."/>
        </authorList>
    </citation>
    <scope>NUCLEOTIDE SEQUENCE [LARGE SCALE GENOMIC DNA]</scope>
    <source>
        <strain evidence="1 2">NRRL 25331</strain>
    </source>
</reference>
<organism evidence="1 2">
    <name type="scientific">Fusarium circinatum</name>
    <name type="common">Pitch canker fungus</name>
    <name type="synonym">Gibberella circinata</name>
    <dbReference type="NCBI Taxonomy" id="48490"/>
    <lineage>
        <taxon>Eukaryota</taxon>
        <taxon>Fungi</taxon>
        <taxon>Dikarya</taxon>
        <taxon>Ascomycota</taxon>
        <taxon>Pezizomycotina</taxon>
        <taxon>Sordariomycetes</taxon>
        <taxon>Hypocreomycetidae</taxon>
        <taxon>Hypocreales</taxon>
        <taxon>Nectriaceae</taxon>
        <taxon>Fusarium</taxon>
        <taxon>Fusarium fujikuroi species complex</taxon>
    </lineage>
</organism>
<accession>A0A8H5WGQ9</accession>
<dbReference type="Proteomes" id="UP000572754">
    <property type="component" value="Unassembled WGS sequence"/>
</dbReference>